<dbReference type="Proteomes" id="UP000019063">
    <property type="component" value="Unassembled WGS sequence"/>
</dbReference>
<reference evidence="1 2" key="1">
    <citation type="journal article" date="2014" name="Antonie Van Leeuwenhoek">
        <title>Roseivivax atlanticus sp. nov., isolated from surface seawater of the Atlantic Ocean.</title>
        <authorList>
            <person name="Li G."/>
            <person name="Lai Q."/>
            <person name="Liu X."/>
            <person name="Sun F."/>
            <person name="Shao Z."/>
        </authorList>
    </citation>
    <scope>NUCLEOTIDE SEQUENCE [LARGE SCALE GENOMIC DNA]</scope>
    <source>
        <strain evidence="1 2">22II-s10s</strain>
    </source>
</reference>
<protein>
    <recommendedName>
        <fullName evidence="3">Protein ImuA</fullName>
    </recommendedName>
</protein>
<dbReference type="SUPFAM" id="SSF52540">
    <property type="entry name" value="P-loop containing nucleoside triphosphate hydrolases"/>
    <property type="match status" value="1"/>
</dbReference>
<evidence type="ECO:0000313" key="2">
    <source>
        <dbReference type="Proteomes" id="UP000019063"/>
    </source>
</evidence>
<keyword evidence="2" id="KW-1185">Reference proteome</keyword>
<evidence type="ECO:0000313" key="1">
    <source>
        <dbReference type="EMBL" id="ETW13591.1"/>
    </source>
</evidence>
<accession>W4HN95</accession>
<dbReference type="eggNOG" id="COG4544">
    <property type="taxonomic scope" value="Bacteria"/>
</dbReference>
<dbReference type="STRING" id="1379903.ATO8_06161"/>
<sequence length="203" mass="21564">MPRSAASVLTRAPHAPPPALSLWDEVALPLSRVHEVCGGARRTLALRIASETGGPVIWIAPSWGRDPLHPDGIAGLIEPREVLFVSPRRPEDMLWSMEESLRAGVAPLVVADLPEPPPLTPVRRLHLAAEAGTAEGTVRPLGLLLTPGAGGAPGVETRHRMDPAHAGGASRWRLERLRARMAPPKTWEVTETGLAPAPSVASV</sequence>
<dbReference type="EMBL" id="AQQW01000003">
    <property type="protein sequence ID" value="ETW13591.1"/>
    <property type="molecule type" value="Genomic_DNA"/>
</dbReference>
<dbReference type="InterPro" id="IPR027417">
    <property type="entry name" value="P-loop_NTPase"/>
</dbReference>
<comment type="caution">
    <text evidence="1">The sequence shown here is derived from an EMBL/GenBank/DDBJ whole genome shotgun (WGS) entry which is preliminary data.</text>
</comment>
<proteinExistence type="predicted"/>
<name>W4HN95_9RHOB</name>
<organism evidence="1 2">
    <name type="scientific">Roseivivax marinus</name>
    <dbReference type="NCBI Taxonomy" id="1379903"/>
    <lineage>
        <taxon>Bacteria</taxon>
        <taxon>Pseudomonadati</taxon>
        <taxon>Pseudomonadota</taxon>
        <taxon>Alphaproteobacteria</taxon>
        <taxon>Rhodobacterales</taxon>
        <taxon>Roseobacteraceae</taxon>
        <taxon>Roseivivax</taxon>
    </lineage>
</organism>
<dbReference type="RefSeq" id="WP_043842941.1">
    <property type="nucleotide sequence ID" value="NZ_AQQW01000003.1"/>
</dbReference>
<evidence type="ECO:0008006" key="3">
    <source>
        <dbReference type="Google" id="ProtNLM"/>
    </source>
</evidence>
<dbReference type="AlphaFoldDB" id="W4HN95"/>
<dbReference type="Gene3D" id="3.40.50.300">
    <property type="entry name" value="P-loop containing nucleotide triphosphate hydrolases"/>
    <property type="match status" value="1"/>
</dbReference>
<gene>
    <name evidence="1" type="ORF">ATO8_06161</name>
</gene>
<dbReference type="PATRIC" id="fig|1317118.6.peg.1274"/>